<sequence>MISEKTFANQFSNFWRETLPNLEPVTRSVNLGYSRISDPVRSRNAASRRDLISESGRRLFFKIWEKPGSERAILLEEALLEAAKYLSDGSVEGEYGEFYCDDSEDIEINRLADWLTRYFDRPASSPARIRIPQFKGHGLISSCSGDFEDDDCLIEMKYVSRNFRSHDIRQVIVYSALKYFEDGARFRELRLINPFLGIEFVTNVDELIYSASGVNSLQFFQRLSYAVSSGEISH</sequence>
<accession>A0ABV2DJ09</accession>
<evidence type="ECO:0000313" key="2">
    <source>
        <dbReference type="Proteomes" id="UP001548832"/>
    </source>
</evidence>
<reference evidence="1 2" key="1">
    <citation type="submission" date="2024-06" db="EMBL/GenBank/DDBJ databases">
        <authorList>
            <person name="Kim D.-U."/>
        </authorList>
    </citation>
    <scope>NUCLEOTIDE SEQUENCE [LARGE SCALE GENOMIC DNA]</scope>
    <source>
        <strain evidence="1 2">KACC15460</strain>
    </source>
</reference>
<organism evidence="1 2">
    <name type="scientific">Mesorhizobium shangrilense</name>
    <dbReference type="NCBI Taxonomy" id="460060"/>
    <lineage>
        <taxon>Bacteria</taxon>
        <taxon>Pseudomonadati</taxon>
        <taxon>Pseudomonadota</taxon>
        <taxon>Alphaproteobacteria</taxon>
        <taxon>Hyphomicrobiales</taxon>
        <taxon>Phyllobacteriaceae</taxon>
        <taxon>Mesorhizobium</taxon>
    </lineage>
</organism>
<keyword evidence="2" id="KW-1185">Reference proteome</keyword>
<name>A0ABV2DJ09_9HYPH</name>
<proteinExistence type="predicted"/>
<comment type="caution">
    <text evidence="1">The sequence shown here is derived from an EMBL/GenBank/DDBJ whole genome shotgun (WGS) entry which is preliminary data.</text>
</comment>
<dbReference type="Proteomes" id="UP001548832">
    <property type="component" value="Unassembled WGS sequence"/>
</dbReference>
<evidence type="ECO:0000313" key="1">
    <source>
        <dbReference type="EMBL" id="MET2829972.1"/>
    </source>
</evidence>
<protein>
    <submittedName>
        <fullName evidence="1">Uncharacterized protein</fullName>
    </submittedName>
</protein>
<dbReference type="EMBL" id="JBEWSZ010000001">
    <property type="protein sequence ID" value="MET2829972.1"/>
    <property type="molecule type" value="Genomic_DNA"/>
</dbReference>
<dbReference type="RefSeq" id="WP_354461882.1">
    <property type="nucleotide sequence ID" value="NZ_JBEWSZ010000001.1"/>
</dbReference>
<gene>
    <name evidence="1" type="ORF">ABVQ20_23635</name>
</gene>